<organism evidence="2">
    <name type="scientific">Timema bartmani</name>
    <dbReference type="NCBI Taxonomy" id="61472"/>
    <lineage>
        <taxon>Eukaryota</taxon>
        <taxon>Metazoa</taxon>
        <taxon>Ecdysozoa</taxon>
        <taxon>Arthropoda</taxon>
        <taxon>Hexapoda</taxon>
        <taxon>Insecta</taxon>
        <taxon>Pterygota</taxon>
        <taxon>Neoptera</taxon>
        <taxon>Polyneoptera</taxon>
        <taxon>Phasmatodea</taxon>
        <taxon>Timematodea</taxon>
        <taxon>Timematoidea</taxon>
        <taxon>Timematidae</taxon>
        <taxon>Timema</taxon>
    </lineage>
</organism>
<sequence>MVHNQPDLCKNKPNLGQSQPDLVQNQPDLSITVDQKCRLERTTPPLATLLYMKEWMFEMLLNFLRQNTLSSQVTK</sequence>
<protein>
    <submittedName>
        <fullName evidence="2">Uncharacterized protein</fullName>
    </submittedName>
</protein>
<gene>
    <name evidence="2" type="ORF">TBIB3V08_LOCUS12557</name>
</gene>
<dbReference type="AlphaFoldDB" id="A0A7R9FB42"/>
<proteinExistence type="predicted"/>
<dbReference type="EMBL" id="OD574382">
    <property type="protein sequence ID" value="CAD7450287.1"/>
    <property type="molecule type" value="Genomic_DNA"/>
</dbReference>
<feature type="compositionally biased region" description="Polar residues" evidence="1">
    <location>
        <begin position="14"/>
        <end position="23"/>
    </location>
</feature>
<accession>A0A7R9FB42</accession>
<feature type="region of interest" description="Disordered" evidence="1">
    <location>
        <begin position="1"/>
        <end position="23"/>
    </location>
</feature>
<reference evidence="2" key="1">
    <citation type="submission" date="2020-11" db="EMBL/GenBank/DDBJ databases">
        <authorList>
            <person name="Tran Van P."/>
        </authorList>
    </citation>
    <scope>NUCLEOTIDE SEQUENCE</scope>
</reference>
<name>A0A7R9FB42_9NEOP</name>
<evidence type="ECO:0000256" key="1">
    <source>
        <dbReference type="SAM" id="MobiDB-lite"/>
    </source>
</evidence>
<evidence type="ECO:0000313" key="2">
    <source>
        <dbReference type="EMBL" id="CAD7450287.1"/>
    </source>
</evidence>